<dbReference type="OrthoDB" id="1656090at2"/>
<comment type="caution">
    <text evidence="2">The sequence shown here is derived from an EMBL/GenBank/DDBJ whole genome shotgun (WGS) entry which is preliminary data.</text>
</comment>
<gene>
    <name evidence="2" type="ORF">DXA38_18250</name>
</gene>
<proteinExistence type="predicted"/>
<reference evidence="2 3" key="1">
    <citation type="submission" date="2018-08" db="EMBL/GenBank/DDBJ databases">
        <title>A genome reference for cultivated species of the human gut microbiota.</title>
        <authorList>
            <person name="Zou Y."/>
            <person name="Xue W."/>
            <person name="Luo G."/>
        </authorList>
    </citation>
    <scope>NUCLEOTIDE SEQUENCE [LARGE SCALE GENOMIC DNA]</scope>
    <source>
        <strain evidence="2 3">OF01-2LB</strain>
    </source>
</reference>
<name>A0A3E2VKT6_CLOIN</name>
<accession>A0A3E2VKT6</accession>
<dbReference type="EMBL" id="QVEV01000037">
    <property type="protein sequence ID" value="RGC11343.1"/>
    <property type="molecule type" value="Genomic_DNA"/>
</dbReference>
<keyword evidence="1" id="KW-1133">Transmembrane helix</keyword>
<organism evidence="2 3">
    <name type="scientific">Clostridium innocuum</name>
    <dbReference type="NCBI Taxonomy" id="1522"/>
    <lineage>
        <taxon>Bacteria</taxon>
        <taxon>Bacillati</taxon>
        <taxon>Bacillota</taxon>
        <taxon>Clostridia</taxon>
        <taxon>Eubacteriales</taxon>
        <taxon>Clostridiaceae</taxon>
        <taxon>Clostridium</taxon>
    </lineage>
</organism>
<evidence type="ECO:0000313" key="3">
    <source>
        <dbReference type="Proteomes" id="UP000260025"/>
    </source>
</evidence>
<sequence length="260" mass="30010">MDERMQVFRDCSDYDAVRNLDEDIQIACYSRKEFERRHENGGYLLSGIIGKGAKEECGKLHLEDDVLPIYRCTYNKHLYEPYGYVLCEDDTYLVILQLRIRKFLLLFLLLALLILFGLFLYRGMGRSGPDLEPGTRDFKAAQKLSDDYGETRIIIPAFQPLNVRAGDTGVKTVLWNPEKNQVYFQFQLVLKNTQEVIYESRLVPPGQAIYELSLKRSFDAGVYPLIVRVSTYDIEEYEQQMNGGEVETSLNVVKDTGDQK</sequence>
<feature type="transmembrane region" description="Helical" evidence="1">
    <location>
        <begin position="103"/>
        <end position="121"/>
    </location>
</feature>
<dbReference type="RefSeq" id="WP_117444448.1">
    <property type="nucleotide sequence ID" value="NZ_JAJFEN010000004.1"/>
</dbReference>
<keyword evidence="1" id="KW-0812">Transmembrane</keyword>
<keyword evidence="1" id="KW-0472">Membrane</keyword>
<dbReference type="Proteomes" id="UP000260025">
    <property type="component" value="Unassembled WGS sequence"/>
</dbReference>
<evidence type="ECO:0000256" key="1">
    <source>
        <dbReference type="SAM" id="Phobius"/>
    </source>
</evidence>
<dbReference type="AlphaFoldDB" id="A0A3E2VKT6"/>
<protein>
    <submittedName>
        <fullName evidence="2">Uncharacterized protein</fullName>
    </submittedName>
</protein>
<evidence type="ECO:0000313" key="2">
    <source>
        <dbReference type="EMBL" id="RGC11343.1"/>
    </source>
</evidence>